<evidence type="ECO:0000259" key="7">
    <source>
        <dbReference type="PROSITE" id="PS50102"/>
    </source>
</evidence>
<dbReference type="InterPro" id="IPR036390">
    <property type="entry name" value="WH_DNA-bd_sf"/>
</dbReference>
<keyword evidence="10" id="KW-1185">Reference proteome</keyword>
<dbReference type="EMBL" id="BTGU01000006">
    <property type="protein sequence ID" value="GMN36120.1"/>
    <property type="molecule type" value="Genomic_DNA"/>
</dbReference>
<dbReference type="InterPro" id="IPR035979">
    <property type="entry name" value="RBD_domain_sf"/>
</dbReference>
<reference evidence="9" key="1">
    <citation type="submission" date="2023-07" db="EMBL/GenBank/DDBJ databases">
        <title>draft genome sequence of fig (Ficus carica).</title>
        <authorList>
            <person name="Takahashi T."/>
            <person name="Nishimura K."/>
        </authorList>
    </citation>
    <scope>NUCLEOTIDE SEQUENCE</scope>
</reference>
<dbReference type="GO" id="GO:1990904">
    <property type="term" value="C:ribonucleoprotein complex"/>
    <property type="evidence" value="ECO:0007669"/>
    <property type="project" value="InterPro"/>
</dbReference>
<dbReference type="Pfam" id="PF05383">
    <property type="entry name" value="La"/>
    <property type="match status" value="1"/>
</dbReference>
<feature type="compositionally biased region" description="Basic residues" evidence="6">
    <location>
        <begin position="98"/>
        <end position="108"/>
    </location>
</feature>
<keyword evidence="3 5" id="KW-0694">RNA-binding</keyword>
<dbReference type="PROSITE" id="PS50102">
    <property type="entry name" value="RRM"/>
    <property type="match status" value="1"/>
</dbReference>
<feature type="domain" description="HTH La-type RNA-binding" evidence="8">
    <location>
        <begin position="155"/>
        <end position="246"/>
    </location>
</feature>
<keyword evidence="4" id="KW-0539">Nucleus</keyword>
<dbReference type="SUPFAM" id="SSF46785">
    <property type="entry name" value="Winged helix' DNA-binding domain"/>
    <property type="match status" value="1"/>
</dbReference>
<dbReference type="Gene3D" id="3.30.70.330">
    <property type="match status" value="1"/>
</dbReference>
<feature type="compositionally biased region" description="Pro residues" evidence="6">
    <location>
        <begin position="50"/>
        <end position="69"/>
    </location>
</feature>
<feature type="region of interest" description="Disordered" evidence="6">
    <location>
        <begin position="1"/>
        <end position="82"/>
    </location>
</feature>
<dbReference type="InterPro" id="IPR006630">
    <property type="entry name" value="La_HTH"/>
</dbReference>
<feature type="compositionally biased region" description="Pro residues" evidence="6">
    <location>
        <begin position="1"/>
        <end position="10"/>
    </location>
</feature>
<dbReference type="InterPro" id="IPR034878">
    <property type="entry name" value="La-rel_plant_RRM"/>
</dbReference>
<dbReference type="PROSITE" id="PS50961">
    <property type="entry name" value="HTH_LA"/>
    <property type="match status" value="1"/>
</dbReference>
<dbReference type="PANTHER" id="PTHR22792:SF66">
    <property type="entry name" value="LA-RELATED PROTEIN 6B"/>
    <property type="match status" value="1"/>
</dbReference>
<dbReference type="SMART" id="SM00715">
    <property type="entry name" value="LA"/>
    <property type="match status" value="1"/>
</dbReference>
<dbReference type="InterPro" id="IPR045180">
    <property type="entry name" value="La_dom_prot"/>
</dbReference>
<dbReference type="PANTHER" id="PTHR22792">
    <property type="entry name" value="LUPUS LA PROTEIN-RELATED"/>
    <property type="match status" value="1"/>
</dbReference>
<feature type="compositionally biased region" description="Polar residues" evidence="6">
    <location>
        <begin position="378"/>
        <end position="395"/>
    </location>
</feature>
<dbReference type="Pfam" id="PF07145">
    <property type="entry name" value="PAM2"/>
    <property type="match status" value="1"/>
</dbReference>
<evidence type="ECO:0000256" key="3">
    <source>
        <dbReference type="ARBA" id="ARBA00022884"/>
    </source>
</evidence>
<feature type="compositionally biased region" description="Pro residues" evidence="6">
    <location>
        <begin position="126"/>
        <end position="139"/>
    </location>
</feature>
<evidence type="ECO:0000259" key="8">
    <source>
        <dbReference type="PROSITE" id="PS50961"/>
    </source>
</evidence>
<dbReference type="InterPro" id="IPR009818">
    <property type="entry name" value="PAM2_motif"/>
</dbReference>
<comment type="function">
    <text evidence="1">Transcriptional regulator.</text>
</comment>
<dbReference type="InterPro" id="IPR000504">
    <property type="entry name" value="RRM_dom"/>
</dbReference>
<dbReference type="Gene3D" id="1.10.10.10">
    <property type="entry name" value="Winged helix-like DNA-binding domain superfamily/Winged helix DNA-binding domain"/>
    <property type="match status" value="1"/>
</dbReference>
<dbReference type="CDD" id="cd08033">
    <property type="entry name" value="LARP_6"/>
    <property type="match status" value="1"/>
</dbReference>
<sequence length="488" mass="53078">MAQPHEPSPPSSSSSSSSSSDRSLPRNLSSSKLNAQAPEFVPSPRSDLTPPTPPPPPPPSPPPPPPPPASLQVYHSPSPSPSPFHVPIHHVPLVHPLPHPHHHHHLPVHYHPPPPQHHFYAAQDVIPPPPQPHQSQPPPKHSDHSAPPPPPPSKTKLSDDAALKLLNQVEYYFSDLNLATTDHLMRFINKDPEGFVPISVVASFKKIKALINSHAQLATILRNSSKLVVSEDGKKVRRLHPLTESDMEELQSRIIVAENLPEDHCHQNLMKVFSSIGSVKTIRTCQPQTPNGGAASASRSAKSDNMLFSNKLHAFVEYESVELAEKAVAELNDEGNWRSGLRVRLMMKRTLKPSQVRGRKGNDGDMQGEEDDAGPAEPTTNGGKQLEDASQQSEVPSHEHPGEEHVNDKEGGQKKGRSRGRGKGRGRGHYHHHNNNRGHNVIGTPPSSNNSVGMEAGIAKQQPPGPRMPDGTRGFAMGRGKPVAVNIT</sequence>
<evidence type="ECO:0000256" key="5">
    <source>
        <dbReference type="PROSITE-ProRule" id="PRU00332"/>
    </source>
</evidence>
<evidence type="ECO:0000256" key="2">
    <source>
        <dbReference type="ARBA" id="ARBA00004123"/>
    </source>
</evidence>
<dbReference type="InterPro" id="IPR036388">
    <property type="entry name" value="WH-like_DNA-bd_sf"/>
</dbReference>
<dbReference type="InterPro" id="IPR012677">
    <property type="entry name" value="Nucleotide-bd_a/b_plait_sf"/>
</dbReference>
<feature type="region of interest" description="Disordered" evidence="6">
    <location>
        <begin position="348"/>
        <end position="488"/>
    </location>
</feature>
<comment type="caution">
    <text evidence="9">The sequence shown here is derived from an EMBL/GenBank/DDBJ whole genome shotgun (WGS) entry which is preliminary data.</text>
</comment>
<dbReference type="PRINTS" id="PR00302">
    <property type="entry name" value="LUPUSLA"/>
</dbReference>
<evidence type="ECO:0000256" key="1">
    <source>
        <dbReference type="ARBA" id="ARBA00002339"/>
    </source>
</evidence>
<evidence type="ECO:0008006" key="11">
    <source>
        <dbReference type="Google" id="ProtNLM"/>
    </source>
</evidence>
<gene>
    <name evidence="9" type="ORF">TIFTF001_005760</name>
</gene>
<feature type="domain" description="RRM" evidence="7">
    <location>
        <begin position="253"/>
        <end position="350"/>
    </location>
</feature>
<feature type="compositionally biased region" description="Basic and acidic residues" evidence="6">
    <location>
        <begin position="396"/>
        <end position="413"/>
    </location>
</feature>
<accession>A0AA87ZPK4</accession>
<dbReference type="GO" id="GO:0003729">
    <property type="term" value="F:mRNA binding"/>
    <property type="evidence" value="ECO:0007669"/>
    <property type="project" value="TreeGrafter"/>
</dbReference>
<organism evidence="9 10">
    <name type="scientific">Ficus carica</name>
    <name type="common">Common fig</name>
    <dbReference type="NCBI Taxonomy" id="3494"/>
    <lineage>
        <taxon>Eukaryota</taxon>
        <taxon>Viridiplantae</taxon>
        <taxon>Streptophyta</taxon>
        <taxon>Embryophyta</taxon>
        <taxon>Tracheophyta</taxon>
        <taxon>Spermatophyta</taxon>
        <taxon>Magnoliopsida</taxon>
        <taxon>eudicotyledons</taxon>
        <taxon>Gunneridae</taxon>
        <taxon>Pentapetalae</taxon>
        <taxon>rosids</taxon>
        <taxon>fabids</taxon>
        <taxon>Rosales</taxon>
        <taxon>Moraceae</taxon>
        <taxon>Ficeae</taxon>
        <taxon>Ficus</taxon>
    </lineage>
</organism>
<dbReference type="InterPro" id="IPR002344">
    <property type="entry name" value="Lupus_La"/>
</dbReference>
<feature type="compositionally biased region" description="Low complexity" evidence="6">
    <location>
        <begin position="11"/>
        <end position="31"/>
    </location>
</feature>
<dbReference type="GO" id="GO:0005634">
    <property type="term" value="C:nucleus"/>
    <property type="evidence" value="ECO:0007669"/>
    <property type="project" value="UniProtKB-SubCell"/>
</dbReference>
<dbReference type="CDD" id="cd12288">
    <property type="entry name" value="RRM_La_like_plant"/>
    <property type="match status" value="1"/>
</dbReference>
<dbReference type="GO" id="GO:0006396">
    <property type="term" value="P:RNA processing"/>
    <property type="evidence" value="ECO:0007669"/>
    <property type="project" value="InterPro"/>
</dbReference>
<protein>
    <recommendedName>
        <fullName evidence="11">La-related protein 6B</fullName>
    </recommendedName>
</protein>
<proteinExistence type="predicted"/>
<feature type="compositionally biased region" description="Basic residues" evidence="6">
    <location>
        <begin position="414"/>
        <end position="436"/>
    </location>
</feature>
<evidence type="ECO:0000256" key="6">
    <source>
        <dbReference type="SAM" id="MobiDB-lite"/>
    </source>
</evidence>
<name>A0AA87ZPK4_FICCA</name>
<dbReference type="FunFam" id="1.10.10.10:FF:000158">
    <property type="entry name" value="La ribonucleoprotein domain family member 7"/>
    <property type="match status" value="1"/>
</dbReference>
<dbReference type="AlphaFoldDB" id="A0AA87ZPK4"/>
<comment type="subcellular location">
    <subcellularLocation>
        <location evidence="2">Nucleus</location>
    </subcellularLocation>
</comment>
<evidence type="ECO:0000256" key="4">
    <source>
        <dbReference type="ARBA" id="ARBA00023242"/>
    </source>
</evidence>
<feature type="region of interest" description="Disordered" evidence="6">
    <location>
        <begin position="95"/>
        <end position="157"/>
    </location>
</feature>
<dbReference type="SUPFAM" id="SSF54928">
    <property type="entry name" value="RNA-binding domain, RBD"/>
    <property type="match status" value="1"/>
</dbReference>
<evidence type="ECO:0000313" key="9">
    <source>
        <dbReference type="EMBL" id="GMN36120.1"/>
    </source>
</evidence>
<evidence type="ECO:0000313" key="10">
    <source>
        <dbReference type="Proteomes" id="UP001187192"/>
    </source>
</evidence>
<dbReference type="Proteomes" id="UP001187192">
    <property type="component" value="Unassembled WGS sequence"/>
</dbReference>